<dbReference type="RefSeq" id="WP_043273381.1">
    <property type="nucleotide sequence ID" value="NZ_CALEBV010000208.1"/>
</dbReference>
<name>A0A127MYW7_9PSED</name>
<dbReference type="EMBL" id="JARJLR010000077">
    <property type="protein sequence ID" value="MDF3840827.1"/>
    <property type="molecule type" value="Genomic_DNA"/>
</dbReference>
<protein>
    <submittedName>
        <fullName evidence="1">Uncharacterized protein</fullName>
    </submittedName>
</protein>
<evidence type="ECO:0000313" key="3">
    <source>
        <dbReference type="Proteomes" id="UP000077748"/>
    </source>
</evidence>
<gene>
    <name evidence="1" type="ORF">A9C11_25605</name>
    <name evidence="2" type="ORF">P3W55_03790</name>
</gene>
<reference evidence="1 3" key="1">
    <citation type="submission" date="2016-05" db="EMBL/GenBank/DDBJ databases">
        <title>Genome Sequence of Pseudomonas citronellolis Strain SJTE-3, an Estrogens and Persistent Organic Pollutants degradation strain.</title>
        <authorList>
            <person name="Liang R."/>
        </authorList>
    </citation>
    <scope>NUCLEOTIDE SEQUENCE [LARGE SCALE GENOMIC DNA]</scope>
    <source>
        <strain evidence="1 3">SJTE-3</strain>
    </source>
</reference>
<evidence type="ECO:0000313" key="2">
    <source>
        <dbReference type="EMBL" id="MDF3840827.1"/>
    </source>
</evidence>
<accession>A0A127MYW7</accession>
<dbReference type="AlphaFoldDB" id="A0A127MYW7"/>
<dbReference type="GeneID" id="72998073"/>
<dbReference type="STRING" id="53408.A9C11_25605"/>
<dbReference type="Proteomes" id="UP001220662">
    <property type="component" value="Unassembled WGS sequence"/>
</dbReference>
<organism evidence="1 3">
    <name type="scientific">Pseudomonas citronellolis</name>
    <dbReference type="NCBI Taxonomy" id="53408"/>
    <lineage>
        <taxon>Bacteria</taxon>
        <taxon>Pseudomonadati</taxon>
        <taxon>Pseudomonadota</taxon>
        <taxon>Gammaproteobacteria</taxon>
        <taxon>Pseudomonadales</taxon>
        <taxon>Pseudomonadaceae</taxon>
        <taxon>Pseudomonas</taxon>
    </lineage>
</organism>
<evidence type="ECO:0000313" key="1">
    <source>
        <dbReference type="EMBL" id="ANI18601.1"/>
    </source>
</evidence>
<sequence>MPRKKHPDKEVEKALQYAESAGWTIIEGGGHAWGKLRCPFNSNDCRCGIHCTTSIWSTPKNPGNHARQVRRVVDNCSGGMTETAKEAESATDSSET</sequence>
<dbReference type="Proteomes" id="UP000077748">
    <property type="component" value="Chromosome"/>
</dbReference>
<proteinExistence type="predicted"/>
<dbReference type="EMBL" id="CP015878">
    <property type="protein sequence ID" value="ANI18601.1"/>
    <property type="molecule type" value="Genomic_DNA"/>
</dbReference>
<reference evidence="2" key="2">
    <citation type="submission" date="2023-03" db="EMBL/GenBank/DDBJ databases">
        <title>Draft assemblies of triclosan tolerant bacteria isolated from returned activated sludge.</title>
        <authorList>
            <person name="Van Hamelsveld S."/>
        </authorList>
    </citation>
    <scope>NUCLEOTIDE SEQUENCE</scope>
    <source>
        <strain evidence="2">GW210015_S63</strain>
    </source>
</reference>
<dbReference type="KEGG" id="pcq:PcP3B5_50960"/>